<dbReference type="AlphaFoldDB" id="A0A409WDH2"/>
<dbReference type="OrthoDB" id="3018573at2759"/>
<feature type="region of interest" description="Disordered" evidence="1">
    <location>
        <begin position="110"/>
        <end position="131"/>
    </location>
</feature>
<feature type="region of interest" description="Disordered" evidence="1">
    <location>
        <begin position="346"/>
        <end position="375"/>
    </location>
</feature>
<protein>
    <submittedName>
        <fullName evidence="2">Uncharacterized protein</fullName>
    </submittedName>
</protein>
<gene>
    <name evidence="2" type="ORF">CVT24_010966</name>
</gene>
<keyword evidence="3" id="KW-1185">Reference proteome</keyword>
<sequence>MVQIQDQGAPQPRTHSSPALIEALKRLPLKERLLRNKKIDVNNERRASLQVDFLMGISPNEPSDFESEITVSPEEMNRLLPLEADKEYADVVTQRVRDWILEQRKAMGLLSNDSSGKRPSSDSEGDSPPAKKLKLFSRASLVDYDPTENPKLTFQQIWFVTEASGKIPLPWFRPSSIEKLNFNSMQASWTSPCFFPTPDGSQKKFTVFDIDKILGMKDDAGLFKKETEIPFADWLIAARYRYDFEVARADWEAKQNGEEPDYSHADDLGLHFEFFENQKDAQITYDFWKEEESSIRRSKVHGFRTNRDQLRGIFAMAKFKYDESLKKKADDDALLTRIAGLEKLVQQSGSSSRSGNSAQPAQGQAKQSFWSAGSTSQSPPACLYCGETGHRVHDHPKEKTKFADGKPFWSSYDVNTRRLLTPDGREICIPFNIKGKPTCKPGHQNDKHHVCSFCGSSAHHALSFTCRSR</sequence>
<feature type="compositionally biased region" description="Polar residues" evidence="1">
    <location>
        <begin position="358"/>
        <end position="375"/>
    </location>
</feature>
<reference evidence="2 3" key="1">
    <citation type="journal article" date="2018" name="Evol. Lett.">
        <title>Horizontal gene cluster transfer increased hallucinogenic mushroom diversity.</title>
        <authorList>
            <person name="Reynolds H.T."/>
            <person name="Vijayakumar V."/>
            <person name="Gluck-Thaler E."/>
            <person name="Korotkin H.B."/>
            <person name="Matheny P.B."/>
            <person name="Slot J.C."/>
        </authorList>
    </citation>
    <scope>NUCLEOTIDE SEQUENCE [LARGE SCALE GENOMIC DNA]</scope>
    <source>
        <strain evidence="2 3">2629</strain>
    </source>
</reference>
<proteinExistence type="predicted"/>
<dbReference type="InParanoid" id="A0A409WDH2"/>
<evidence type="ECO:0000313" key="2">
    <source>
        <dbReference type="EMBL" id="PPQ76558.1"/>
    </source>
</evidence>
<organism evidence="2 3">
    <name type="scientific">Panaeolus cyanescens</name>
    <dbReference type="NCBI Taxonomy" id="181874"/>
    <lineage>
        <taxon>Eukaryota</taxon>
        <taxon>Fungi</taxon>
        <taxon>Dikarya</taxon>
        <taxon>Basidiomycota</taxon>
        <taxon>Agaricomycotina</taxon>
        <taxon>Agaricomycetes</taxon>
        <taxon>Agaricomycetidae</taxon>
        <taxon>Agaricales</taxon>
        <taxon>Agaricineae</taxon>
        <taxon>Galeropsidaceae</taxon>
        <taxon>Panaeolus</taxon>
    </lineage>
</organism>
<feature type="compositionally biased region" description="Low complexity" evidence="1">
    <location>
        <begin position="348"/>
        <end position="357"/>
    </location>
</feature>
<name>A0A409WDH2_9AGAR</name>
<comment type="caution">
    <text evidence="2">The sequence shown here is derived from an EMBL/GenBank/DDBJ whole genome shotgun (WGS) entry which is preliminary data.</text>
</comment>
<evidence type="ECO:0000256" key="1">
    <source>
        <dbReference type="SAM" id="MobiDB-lite"/>
    </source>
</evidence>
<evidence type="ECO:0000313" key="3">
    <source>
        <dbReference type="Proteomes" id="UP000284842"/>
    </source>
</evidence>
<dbReference type="EMBL" id="NHTK01005559">
    <property type="protein sequence ID" value="PPQ76558.1"/>
    <property type="molecule type" value="Genomic_DNA"/>
</dbReference>
<dbReference type="Proteomes" id="UP000284842">
    <property type="component" value="Unassembled WGS sequence"/>
</dbReference>
<accession>A0A409WDH2</accession>